<dbReference type="InterPro" id="IPR000215">
    <property type="entry name" value="Serpin_fam"/>
</dbReference>
<dbReference type="Gene3D" id="2.30.39.10">
    <property type="entry name" value="Alpha-1-antitrypsin, domain 1"/>
    <property type="match status" value="1"/>
</dbReference>
<dbReference type="AlphaFoldDB" id="A0A182XZD1"/>
<evidence type="ECO:0000313" key="7">
    <source>
        <dbReference type="Proteomes" id="UP000076408"/>
    </source>
</evidence>
<dbReference type="Gene3D" id="3.30.497.10">
    <property type="entry name" value="Antithrombin, subunit I, domain 2"/>
    <property type="match status" value="1"/>
</dbReference>
<dbReference type="VEuPathDB" id="VectorBase:ASTE001728"/>
<organism evidence="6 7">
    <name type="scientific">Anopheles stephensi</name>
    <name type="common">Indo-Pakistan malaria mosquito</name>
    <dbReference type="NCBI Taxonomy" id="30069"/>
    <lineage>
        <taxon>Eukaryota</taxon>
        <taxon>Metazoa</taxon>
        <taxon>Ecdysozoa</taxon>
        <taxon>Arthropoda</taxon>
        <taxon>Hexapoda</taxon>
        <taxon>Insecta</taxon>
        <taxon>Pterygota</taxon>
        <taxon>Neoptera</taxon>
        <taxon>Endopterygota</taxon>
        <taxon>Diptera</taxon>
        <taxon>Nematocera</taxon>
        <taxon>Culicoidea</taxon>
        <taxon>Culicidae</taxon>
        <taxon>Anophelinae</taxon>
        <taxon>Anopheles</taxon>
    </lineage>
</organism>
<dbReference type="OMA" id="WILLPHR"/>
<keyword evidence="3" id="KW-0722">Serine protease inhibitor</keyword>
<dbReference type="VEuPathDB" id="VectorBase:ASTEI20_031890"/>
<dbReference type="EnsemblMetazoa" id="ASTEI01567-RA">
    <property type="protein sequence ID" value="ASTEI01567-PA"/>
    <property type="gene ID" value="ASTEI01567"/>
</dbReference>
<dbReference type="SUPFAM" id="SSF56574">
    <property type="entry name" value="Serpins"/>
    <property type="match status" value="1"/>
</dbReference>
<dbReference type="InterPro" id="IPR042185">
    <property type="entry name" value="Serpin_sf_2"/>
</dbReference>
<proteinExistence type="inferred from homology"/>
<evidence type="ECO:0000256" key="4">
    <source>
        <dbReference type="RuleBase" id="RU000411"/>
    </source>
</evidence>
<dbReference type="PANTHER" id="PTHR11461:SF211">
    <property type="entry name" value="GH10112P-RELATED"/>
    <property type="match status" value="1"/>
</dbReference>
<evidence type="ECO:0000256" key="3">
    <source>
        <dbReference type="ARBA" id="ARBA00022900"/>
    </source>
</evidence>
<dbReference type="VEuPathDB" id="VectorBase:ASTEI01567"/>
<dbReference type="STRING" id="30069.A0A182XZD1"/>
<dbReference type="InterPro" id="IPR023795">
    <property type="entry name" value="Serpin_CS"/>
</dbReference>
<sequence>MKLAASLVPLWALLTVLGATTPASTGPDLSFGDADFSVQYFKQSFNASGNLIVSPVAVRLAFSALYQVSDERTREIVQRAFYLPSDTGYARSNAEQLVNDLEQSRFLNVSFAVLQTEGQLSRELENAIKTIFHVEPRTVAFSNRRAVVEDVNEWAADVTDGRIRNYLAEPDVDVNVELMLLNALHMRANWAQKFDPDRTVEETFHFRNGLRSVDMMSVALEVLYYAQPTFHAVQLPYSEESDLTMWILVPHRNGTFDELFELLSAELLDELETSAMPKMVDLWLPKFSISDSHDARDVLKRMGHGQLFDVEGFSVFQSHKSMLGTMKQSTFIQVDEQGTEAAAVTSIGTKFRIRNTQFRADKPFIFIIKKLSIDTILFVGHYSNYE</sequence>
<evidence type="ECO:0000256" key="2">
    <source>
        <dbReference type="ARBA" id="ARBA00022690"/>
    </source>
</evidence>
<dbReference type="GO" id="GO:0005615">
    <property type="term" value="C:extracellular space"/>
    <property type="evidence" value="ECO:0007669"/>
    <property type="project" value="InterPro"/>
</dbReference>
<evidence type="ECO:0000256" key="1">
    <source>
        <dbReference type="ARBA" id="ARBA00009500"/>
    </source>
</evidence>
<comment type="similarity">
    <text evidence="1 4">Belongs to the serpin family.</text>
</comment>
<evidence type="ECO:0000313" key="6">
    <source>
        <dbReference type="EnsemblMetazoa" id="ASTEI01567-PA"/>
    </source>
</evidence>
<reference evidence="6" key="2">
    <citation type="submission" date="2020-05" db="UniProtKB">
        <authorList>
            <consortium name="EnsemblMetazoa"/>
        </authorList>
    </citation>
    <scope>IDENTIFICATION</scope>
    <source>
        <strain evidence="6">Indian</strain>
    </source>
</reference>
<dbReference type="PANTHER" id="PTHR11461">
    <property type="entry name" value="SERINE PROTEASE INHIBITOR, SERPIN"/>
    <property type="match status" value="1"/>
</dbReference>
<dbReference type="Proteomes" id="UP000076408">
    <property type="component" value="Unassembled WGS sequence"/>
</dbReference>
<reference evidence="7" key="1">
    <citation type="journal article" date="2014" name="Genome Biol.">
        <title>Genome analysis of a major urban malaria vector mosquito, Anopheles stephensi.</title>
        <authorList>
            <person name="Jiang X."/>
            <person name="Peery A."/>
            <person name="Hall A.B."/>
            <person name="Sharma A."/>
            <person name="Chen X.G."/>
            <person name="Waterhouse R.M."/>
            <person name="Komissarov A."/>
            <person name="Riehle M.M."/>
            <person name="Shouche Y."/>
            <person name="Sharakhova M.V."/>
            <person name="Lawson D."/>
            <person name="Pakpour N."/>
            <person name="Arensburger P."/>
            <person name="Davidson V.L."/>
            <person name="Eiglmeier K."/>
            <person name="Emrich S."/>
            <person name="George P."/>
            <person name="Kennedy R.C."/>
            <person name="Mane S.P."/>
            <person name="Maslen G."/>
            <person name="Oringanje C."/>
            <person name="Qi Y."/>
            <person name="Settlage R."/>
            <person name="Tojo M."/>
            <person name="Tubio J.M."/>
            <person name="Unger M.F."/>
            <person name="Wang B."/>
            <person name="Vernick K.D."/>
            <person name="Ribeiro J.M."/>
            <person name="James A.A."/>
            <person name="Michel K."/>
            <person name="Riehle M.A."/>
            <person name="Luckhart S."/>
            <person name="Sharakhov I.V."/>
            <person name="Tu Z."/>
        </authorList>
    </citation>
    <scope>NUCLEOTIDE SEQUENCE [LARGE SCALE GENOMIC DNA]</scope>
    <source>
        <strain evidence="7">Indian</strain>
    </source>
</reference>
<keyword evidence="2" id="KW-0646">Protease inhibitor</keyword>
<protein>
    <recommendedName>
        <fullName evidence="5">Serpin domain-containing protein</fullName>
    </recommendedName>
</protein>
<name>A0A182XZD1_ANOST</name>
<dbReference type="InterPro" id="IPR023796">
    <property type="entry name" value="Serpin_dom"/>
</dbReference>
<feature type="domain" description="Serpin" evidence="5">
    <location>
        <begin position="38"/>
        <end position="385"/>
    </location>
</feature>
<evidence type="ECO:0000259" key="5">
    <source>
        <dbReference type="SMART" id="SM00093"/>
    </source>
</evidence>
<dbReference type="InterPro" id="IPR042178">
    <property type="entry name" value="Serpin_sf_1"/>
</dbReference>
<dbReference type="SMART" id="SM00093">
    <property type="entry name" value="SERPIN"/>
    <property type="match status" value="1"/>
</dbReference>
<keyword evidence="7" id="KW-1185">Reference proteome</keyword>
<dbReference type="InterPro" id="IPR036186">
    <property type="entry name" value="Serpin_sf"/>
</dbReference>
<dbReference type="PROSITE" id="PS00284">
    <property type="entry name" value="SERPIN"/>
    <property type="match status" value="1"/>
</dbReference>
<dbReference type="GO" id="GO:0004867">
    <property type="term" value="F:serine-type endopeptidase inhibitor activity"/>
    <property type="evidence" value="ECO:0007669"/>
    <property type="project" value="UniProtKB-KW"/>
</dbReference>
<accession>A0A182XZD1</accession>
<dbReference type="Pfam" id="PF00079">
    <property type="entry name" value="Serpin"/>
    <property type="match status" value="1"/>
</dbReference>